<organism evidence="2 3">
    <name type="scientific">Psychroserpens algicola</name>
    <dbReference type="NCBI Taxonomy" id="1719034"/>
    <lineage>
        <taxon>Bacteria</taxon>
        <taxon>Pseudomonadati</taxon>
        <taxon>Bacteroidota</taxon>
        <taxon>Flavobacteriia</taxon>
        <taxon>Flavobacteriales</taxon>
        <taxon>Flavobacteriaceae</taxon>
        <taxon>Psychroserpens</taxon>
    </lineage>
</organism>
<dbReference type="Proteomes" id="UP001203687">
    <property type="component" value="Unassembled WGS sequence"/>
</dbReference>
<protein>
    <submittedName>
        <fullName evidence="2">Uncharacterized protein</fullName>
    </submittedName>
</protein>
<name>A0ABT0H8W6_9FLAO</name>
<feature type="signal peptide" evidence="1">
    <location>
        <begin position="1"/>
        <end position="20"/>
    </location>
</feature>
<reference evidence="2" key="1">
    <citation type="submission" date="2022-04" db="EMBL/GenBank/DDBJ databases">
        <authorList>
            <person name="Ren T."/>
        </authorList>
    </citation>
    <scope>NUCLEOTIDE SEQUENCE</scope>
    <source>
        <strain evidence="2">F63249</strain>
    </source>
</reference>
<evidence type="ECO:0000256" key="1">
    <source>
        <dbReference type="SAM" id="SignalP"/>
    </source>
</evidence>
<sequence length="143" mass="16350">MTKKLLLLVISTFIYTYAFSQDLTSSPSDCIQDFTFNSKTVSGDNPRVNDIIISWDFSQTTNSENLELTLQVQPLNSCWMGVEGTLRSEIKTIKIANFSDNLIGNQELLYNDLNCKCLKWKAIIIDTNTNCQVKTEWQFISFL</sequence>
<proteinExistence type="predicted"/>
<dbReference type="RefSeq" id="WP_248412826.1">
    <property type="nucleotide sequence ID" value="NZ_JALPQF010000008.1"/>
</dbReference>
<evidence type="ECO:0000313" key="3">
    <source>
        <dbReference type="Proteomes" id="UP001203687"/>
    </source>
</evidence>
<accession>A0ABT0H8W6</accession>
<feature type="chain" id="PRO_5046310703" evidence="1">
    <location>
        <begin position="21"/>
        <end position="143"/>
    </location>
</feature>
<dbReference type="EMBL" id="JALPQF010000008">
    <property type="protein sequence ID" value="MCK8480803.1"/>
    <property type="molecule type" value="Genomic_DNA"/>
</dbReference>
<evidence type="ECO:0000313" key="2">
    <source>
        <dbReference type="EMBL" id="MCK8480803.1"/>
    </source>
</evidence>
<comment type="caution">
    <text evidence="2">The sequence shown here is derived from an EMBL/GenBank/DDBJ whole genome shotgun (WGS) entry which is preliminary data.</text>
</comment>
<keyword evidence="1" id="KW-0732">Signal</keyword>
<keyword evidence="3" id="KW-1185">Reference proteome</keyword>
<gene>
    <name evidence="2" type="ORF">MUY34_09230</name>
</gene>